<protein>
    <recommendedName>
        <fullName evidence="3">Phage tail protein</fullName>
    </recommendedName>
</protein>
<dbReference type="GeneID" id="39852413"/>
<dbReference type="KEGG" id="nbg:DV706_14180"/>
<name>A0A4D6HQL6_9EURY</name>
<dbReference type="Proteomes" id="UP000296822">
    <property type="component" value="Chromosome"/>
</dbReference>
<gene>
    <name evidence="1" type="ORF">DV706_14180</name>
</gene>
<sequence length="132" mass="14371">MVDRKESAADIRVNVGEEQVPVEQLSVSKDIEIETIYGAGNIIPSGFSINRIEYGGNMTIKGNKKDLEPKFFDENGVPKVLPAIIITHLDGSPTSYDTVLVTNQGYEVTSGETTETAFEFVAMSKDGDTNPQ</sequence>
<accession>A0A4D6HQL6</accession>
<proteinExistence type="predicted"/>
<organism evidence="1 2">
    <name type="scientific">Natronorubrum bangense</name>
    <dbReference type="NCBI Taxonomy" id="61858"/>
    <lineage>
        <taxon>Archaea</taxon>
        <taxon>Methanobacteriati</taxon>
        <taxon>Methanobacteriota</taxon>
        <taxon>Stenosarchaea group</taxon>
        <taxon>Halobacteria</taxon>
        <taxon>Halobacteriales</taxon>
        <taxon>Natrialbaceae</taxon>
        <taxon>Natronorubrum</taxon>
    </lineage>
</organism>
<dbReference type="RefSeq" id="WP_006065724.1">
    <property type="nucleotide sequence ID" value="NZ_CP031305.1"/>
</dbReference>
<evidence type="ECO:0008006" key="3">
    <source>
        <dbReference type="Google" id="ProtNLM"/>
    </source>
</evidence>
<reference evidence="1 2" key="1">
    <citation type="journal article" date="2019" name="Nat. Commun.">
        <title>A new type of DNA phosphorothioation-based antiviral system in archaea.</title>
        <authorList>
            <person name="Xiong L."/>
            <person name="Liu S."/>
            <person name="Chen S."/>
            <person name="Xiao Y."/>
            <person name="Zhu B."/>
            <person name="Gao Y."/>
            <person name="Zhang Y."/>
            <person name="Chen B."/>
            <person name="Luo J."/>
            <person name="Deng Z."/>
            <person name="Chen X."/>
            <person name="Wang L."/>
            <person name="Chen S."/>
        </authorList>
    </citation>
    <scope>NUCLEOTIDE SEQUENCE [LARGE SCALE GENOMIC DNA]</scope>
    <source>
        <strain evidence="1 2">JCM 10635</strain>
    </source>
</reference>
<evidence type="ECO:0000313" key="2">
    <source>
        <dbReference type="Proteomes" id="UP000296822"/>
    </source>
</evidence>
<dbReference type="EMBL" id="CP031305">
    <property type="protein sequence ID" value="QCC55516.1"/>
    <property type="molecule type" value="Genomic_DNA"/>
</dbReference>
<dbReference type="AlphaFoldDB" id="A0A4D6HQL6"/>
<evidence type="ECO:0000313" key="1">
    <source>
        <dbReference type="EMBL" id="QCC55516.1"/>
    </source>
</evidence>